<sequence length="445" mass="50014">MIKNIGKLKQWTGEKMGKAPKTRMDEDFNALQAETEAKRVTLDKLDCTSQAYLKAISKRIEGEDKQKSLAIETFGSSMSSQGHVLREGSIYREALLQMGEAHQNIGVAQSELISRFGTSYLDCLEKEQTQMKEYLALQKKLNSRRLDYDAKLAKVQKAKKEKPEWEEEMQAAKAKYDNTRESLLEIMTAMNDSQDESVQSLKAYHVAQLTFARRMVEILEGIPESTFTTSSTNGSRSSPKSMQPCRISRHSSDEDNSANSDDRSSVLSASTTIRNQLHRTSTASDLCSAAHVAHNTTTHARKGSVVLKTNGYAPPPPVLPTRRKQQKQVRALYNFEATGEGELSLQKGDVVRIIDEIDEGWWEGELVDSKGVRHEGMFPSNYVEEVNKRNTISARRQGSVSSNTSDSRYVDEDEAVYLLNRIPSLSRPPWQSVLHLLVTDSRKCL</sequence>
<gene>
    <name evidence="7" type="ORF">BGZ65_007338</name>
</gene>
<dbReference type="CDD" id="cd00174">
    <property type="entry name" value="SH3"/>
    <property type="match status" value="1"/>
</dbReference>
<dbReference type="PANTHER" id="PTHR14167">
    <property type="entry name" value="SH3 DOMAIN-CONTAINING"/>
    <property type="match status" value="1"/>
</dbReference>
<proteinExistence type="predicted"/>
<dbReference type="Gene3D" id="1.20.1270.60">
    <property type="entry name" value="Arfaptin homology (AH) domain/BAR domain"/>
    <property type="match status" value="1"/>
</dbReference>
<accession>A0A9P6MFV0</accession>
<reference evidence="7" key="1">
    <citation type="journal article" date="2020" name="Fungal Divers.">
        <title>Resolving the Mortierellaceae phylogeny through synthesis of multi-gene phylogenetics and phylogenomics.</title>
        <authorList>
            <person name="Vandepol N."/>
            <person name="Liber J."/>
            <person name="Desiro A."/>
            <person name="Na H."/>
            <person name="Kennedy M."/>
            <person name="Barry K."/>
            <person name="Grigoriev I.V."/>
            <person name="Miller A.N."/>
            <person name="O'Donnell K."/>
            <person name="Stajich J.E."/>
            <person name="Bonito G."/>
        </authorList>
    </citation>
    <scope>NUCLEOTIDE SEQUENCE</scope>
    <source>
        <strain evidence="7">MES-2147</strain>
    </source>
</reference>
<dbReference type="Pfam" id="PF03114">
    <property type="entry name" value="BAR"/>
    <property type="match status" value="1"/>
</dbReference>
<evidence type="ECO:0000256" key="4">
    <source>
        <dbReference type="SAM" id="MobiDB-lite"/>
    </source>
</evidence>
<feature type="compositionally biased region" description="Polar residues" evidence="4">
    <location>
        <begin position="225"/>
        <end position="241"/>
    </location>
</feature>
<feature type="region of interest" description="Disordered" evidence="4">
    <location>
        <begin position="225"/>
        <end position="268"/>
    </location>
</feature>
<evidence type="ECO:0000259" key="6">
    <source>
        <dbReference type="PROSITE" id="PS51021"/>
    </source>
</evidence>
<evidence type="ECO:0000259" key="5">
    <source>
        <dbReference type="PROSITE" id="PS50002"/>
    </source>
</evidence>
<evidence type="ECO:0008006" key="9">
    <source>
        <dbReference type="Google" id="ProtNLM"/>
    </source>
</evidence>
<evidence type="ECO:0000313" key="8">
    <source>
        <dbReference type="Proteomes" id="UP000749646"/>
    </source>
</evidence>
<dbReference type="Pfam" id="PF00018">
    <property type="entry name" value="SH3_1"/>
    <property type="match status" value="1"/>
</dbReference>
<dbReference type="Gene3D" id="2.30.30.40">
    <property type="entry name" value="SH3 Domains"/>
    <property type="match status" value="1"/>
</dbReference>
<dbReference type="InterPro" id="IPR001452">
    <property type="entry name" value="SH3_domain"/>
</dbReference>
<dbReference type="PROSITE" id="PS51021">
    <property type="entry name" value="BAR"/>
    <property type="match status" value="1"/>
</dbReference>
<comment type="caution">
    <text evidence="7">The sequence shown here is derived from an EMBL/GenBank/DDBJ whole genome shotgun (WGS) entry which is preliminary data.</text>
</comment>
<name>A0A9P6MFV0_9FUNG</name>
<evidence type="ECO:0000313" key="7">
    <source>
        <dbReference type="EMBL" id="KAF9997079.1"/>
    </source>
</evidence>
<dbReference type="FunFam" id="2.30.30.40:FF:000072">
    <property type="entry name" value="Unconventional Myosin IB"/>
    <property type="match status" value="1"/>
</dbReference>
<dbReference type="AlphaFoldDB" id="A0A9P6MFV0"/>
<feature type="domain" description="BAR" evidence="6">
    <location>
        <begin position="13"/>
        <end position="235"/>
    </location>
</feature>
<feature type="domain" description="SH3" evidence="5">
    <location>
        <begin position="324"/>
        <end position="388"/>
    </location>
</feature>
<dbReference type="PROSITE" id="PS50002">
    <property type="entry name" value="SH3"/>
    <property type="match status" value="1"/>
</dbReference>
<evidence type="ECO:0000256" key="1">
    <source>
        <dbReference type="ARBA" id="ARBA00022443"/>
    </source>
</evidence>
<evidence type="ECO:0000256" key="2">
    <source>
        <dbReference type="PROSITE-ProRule" id="PRU00192"/>
    </source>
</evidence>
<dbReference type="InterPro" id="IPR004148">
    <property type="entry name" value="BAR_dom"/>
</dbReference>
<keyword evidence="3" id="KW-0175">Coiled coil</keyword>
<dbReference type="InterPro" id="IPR050384">
    <property type="entry name" value="Endophilin_SH3RF"/>
</dbReference>
<dbReference type="PANTHER" id="PTHR14167:SF120">
    <property type="entry name" value="AER140CP"/>
    <property type="match status" value="1"/>
</dbReference>
<dbReference type="InterPro" id="IPR027267">
    <property type="entry name" value="AH/BAR_dom_sf"/>
</dbReference>
<dbReference type="SUPFAM" id="SSF50044">
    <property type="entry name" value="SH3-domain"/>
    <property type="match status" value="1"/>
</dbReference>
<protein>
    <recommendedName>
        <fullName evidence="9">BAR-domain-containing protein</fullName>
    </recommendedName>
</protein>
<dbReference type="SUPFAM" id="SSF103657">
    <property type="entry name" value="BAR/IMD domain-like"/>
    <property type="match status" value="1"/>
</dbReference>
<feature type="coiled-coil region" evidence="3">
    <location>
        <begin position="124"/>
        <end position="182"/>
    </location>
</feature>
<dbReference type="InterPro" id="IPR036028">
    <property type="entry name" value="SH3-like_dom_sf"/>
</dbReference>
<dbReference type="EMBL" id="JAAAHW010001059">
    <property type="protein sequence ID" value="KAF9997079.1"/>
    <property type="molecule type" value="Genomic_DNA"/>
</dbReference>
<dbReference type="OrthoDB" id="14167at2759"/>
<dbReference type="GO" id="GO:0005737">
    <property type="term" value="C:cytoplasm"/>
    <property type="evidence" value="ECO:0007669"/>
    <property type="project" value="InterPro"/>
</dbReference>
<organism evidence="7 8">
    <name type="scientific">Modicella reniformis</name>
    <dbReference type="NCBI Taxonomy" id="1440133"/>
    <lineage>
        <taxon>Eukaryota</taxon>
        <taxon>Fungi</taxon>
        <taxon>Fungi incertae sedis</taxon>
        <taxon>Mucoromycota</taxon>
        <taxon>Mortierellomycotina</taxon>
        <taxon>Mortierellomycetes</taxon>
        <taxon>Mortierellales</taxon>
        <taxon>Mortierellaceae</taxon>
        <taxon>Modicella</taxon>
    </lineage>
</organism>
<dbReference type="PRINTS" id="PR00452">
    <property type="entry name" value="SH3DOMAIN"/>
</dbReference>
<dbReference type="Proteomes" id="UP000749646">
    <property type="component" value="Unassembled WGS sequence"/>
</dbReference>
<dbReference type="SMART" id="SM00326">
    <property type="entry name" value="SH3"/>
    <property type="match status" value="1"/>
</dbReference>
<evidence type="ECO:0000256" key="3">
    <source>
        <dbReference type="SAM" id="Coils"/>
    </source>
</evidence>
<dbReference type="SMART" id="SM00721">
    <property type="entry name" value="BAR"/>
    <property type="match status" value="1"/>
</dbReference>
<keyword evidence="1 2" id="KW-0728">SH3 domain</keyword>
<keyword evidence="8" id="KW-1185">Reference proteome</keyword>